<protein>
    <submittedName>
        <fullName evidence="2">Exported protein</fullName>
    </submittedName>
</protein>
<gene>
    <name evidence="2" type="ordered locus">BMS_2066</name>
</gene>
<sequence>MKIIFLCLLFLTLSCSKVEPLTAPVKEQSYTDFITNKSQYITDQSSDIFEETPWYIYDENNHIIWPTFSVYALRTNSKYYKVQILDYYDSSANPGNYTLRIAAENESEKIYSFNAAGCGNVYTNRDYESCMNNPLTNIYKYLNIETGETYDYTSEQALESKQWDLAFNGTSIRINAGKYGKKGARIGSLFIYTDFFPGGVVDYQRIAEVSFSDRGSRFFNLDMDLRNIPYALPPGVDRVINEPDWFSSDEVDPDLFKAKNDNWWLIRSSSADSYFKFNVADINEVKDSDGNIETTITIESYYQAPGESEFSPSLRSWQLESFSSAKRLVRLCLDLDQQALVHCSKDKAKVDLTFMALNREPRQWKIQTASGAIGPLSLEDISSRSTGKLE</sequence>
<dbReference type="AlphaFoldDB" id="E1X348"/>
<dbReference type="PATRIC" id="fig|862908.3.peg.1965"/>
<dbReference type="OrthoDB" id="335087at2"/>
<dbReference type="EMBL" id="FQ312005">
    <property type="protein sequence ID" value="CBW26878.1"/>
    <property type="molecule type" value="Genomic_DNA"/>
</dbReference>
<keyword evidence="1" id="KW-0732">Signal</keyword>
<keyword evidence="3" id="KW-1185">Reference proteome</keyword>
<feature type="signal peptide" evidence="1">
    <location>
        <begin position="1"/>
        <end position="17"/>
    </location>
</feature>
<dbReference type="InterPro" id="IPR025921">
    <property type="entry name" value="HmuY"/>
</dbReference>
<feature type="chain" id="PRO_5003154735" evidence="1">
    <location>
        <begin position="18"/>
        <end position="390"/>
    </location>
</feature>
<dbReference type="CDD" id="cd12105">
    <property type="entry name" value="HmuY"/>
    <property type="match status" value="1"/>
</dbReference>
<organism evidence="2 3">
    <name type="scientific">Halobacteriovorax marinus (strain ATCC BAA-682 / DSM 15412 / SJ)</name>
    <name type="common">Bacteriovorax marinus</name>
    <dbReference type="NCBI Taxonomy" id="862908"/>
    <lineage>
        <taxon>Bacteria</taxon>
        <taxon>Pseudomonadati</taxon>
        <taxon>Bdellovibrionota</taxon>
        <taxon>Bacteriovoracia</taxon>
        <taxon>Bacteriovoracales</taxon>
        <taxon>Halobacteriovoraceae</taxon>
        <taxon>Halobacteriovorax</taxon>
    </lineage>
</organism>
<name>E1X348_HALMS</name>
<dbReference type="PROSITE" id="PS51257">
    <property type="entry name" value="PROKAR_LIPOPROTEIN"/>
    <property type="match status" value="1"/>
</dbReference>
<dbReference type="STRING" id="862908.BMS_2066"/>
<reference evidence="3" key="1">
    <citation type="journal article" date="2013" name="ISME J.">
        <title>A small predatory core genome in the divergent marine Bacteriovorax marinus SJ and the terrestrial Bdellovibrio bacteriovorus.</title>
        <authorList>
            <person name="Crossman L.C."/>
            <person name="Chen H."/>
            <person name="Cerdeno-Tarraga A.M."/>
            <person name="Brooks K."/>
            <person name="Quail M.A."/>
            <person name="Pineiro S.A."/>
            <person name="Hobley L."/>
            <person name="Sockett R.E."/>
            <person name="Bentley S.D."/>
            <person name="Parkhill J."/>
            <person name="Williams H.N."/>
            <person name="Stine O.C."/>
        </authorList>
    </citation>
    <scope>NUCLEOTIDE SEQUENCE [LARGE SCALE GENOMIC DNA]</scope>
    <source>
        <strain evidence="3">ATCC BAA-682 / DSM 15412 / SJ</strain>
    </source>
</reference>
<evidence type="ECO:0000313" key="3">
    <source>
        <dbReference type="Proteomes" id="UP000008963"/>
    </source>
</evidence>
<dbReference type="HOGENOM" id="CLU_707446_0_0_7"/>
<dbReference type="KEGG" id="bmx:BMS_2066"/>
<evidence type="ECO:0000256" key="1">
    <source>
        <dbReference type="SAM" id="SignalP"/>
    </source>
</evidence>
<dbReference type="Proteomes" id="UP000008963">
    <property type="component" value="Chromosome"/>
</dbReference>
<evidence type="ECO:0000313" key="2">
    <source>
        <dbReference type="EMBL" id="CBW26878.1"/>
    </source>
</evidence>
<proteinExistence type="predicted"/>
<accession>E1X348</accession>
<dbReference type="RefSeq" id="WP_014244656.1">
    <property type="nucleotide sequence ID" value="NC_016620.1"/>
</dbReference>